<evidence type="ECO:0000313" key="1">
    <source>
        <dbReference type="EMBL" id="VEL07056.1"/>
    </source>
</evidence>
<dbReference type="AlphaFoldDB" id="A0A3S4ZY03"/>
<gene>
    <name evidence="1" type="ORF">PXEA_LOCUS496</name>
</gene>
<comment type="caution">
    <text evidence="1">The sequence shown here is derived from an EMBL/GenBank/DDBJ whole genome shotgun (WGS) entry which is preliminary data.</text>
</comment>
<reference evidence="1" key="1">
    <citation type="submission" date="2018-11" db="EMBL/GenBank/DDBJ databases">
        <authorList>
            <consortium name="Pathogen Informatics"/>
        </authorList>
    </citation>
    <scope>NUCLEOTIDE SEQUENCE</scope>
</reference>
<name>A0A3S4ZY03_9PLAT</name>
<keyword evidence="2" id="KW-1185">Reference proteome</keyword>
<accession>A0A3S4ZY03</accession>
<dbReference type="Proteomes" id="UP000784294">
    <property type="component" value="Unassembled WGS sequence"/>
</dbReference>
<evidence type="ECO:0000313" key="2">
    <source>
        <dbReference type="Proteomes" id="UP000784294"/>
    </source>
</evidence>
<sequence length="94" mass="10356">MSLCLQSRLTFSDSDADGRSAQLARRRQTTIGATGLFTSSNEVSAVSHSNLVGRENEITKAPVVEPKRFGIAGEWLEDQGLLDLQHTKPWRLNS</sequence>
<organism evidence="1 2">
    <name type="scientific">Protopolystoma xenopodis</name>
    <dbReference type="NCBI Taxonomy" id="117903"/>
    <lineage>
        <taxon>Eukaryota</taxon>
        <taxon>Metazoa</taxon>
        <taxon>Spiralia</taxon>
        <taxon>Lophotrochozoa</taxon>
        <taxon>Platyhelminthes</taxon>
        <taxon>Monogenea</taxon>
        <taxon>Polyopisthocotylea</taxon>
        <taxon>Polystomatidea</taxon>
        <taxon>Polystomatidae</taxon>
        <taxon>Protopolystoma</taxon>
    </lineage>
</organism>
<protein>
    <submittedName>
        <fullName evidence="1">Uncharacterized protein</fullName>
    </submittedName>
</protein>
<dbReference type="EMBL" id="CAAALY010000927">
    <property type="protein sequence ID" value="VEL07056.1"/>
    <property type="molecule type" value="Genomic_DNA"/>
</dbReference>
<proteinExistence type="predicted"/>